<dbReference type="GO" id="GO:0006094">
    <property type="term" value="P:gluconeogenesis"/>
    <property type="evidence" value="ECO:0007669"/>
    <property type="project" value="UniProtKB-KW"/>
</dbReference>
<dbReference type="PANTHER" id="PTHR30182:SF1">
    <property type="entry name" value="L-SERINE DEHYDRATASE 1"/>
    <property type="match status" value="1"/>
</dbReference>
<dbReference type="NCBIfam" id="TIGR00718">
    <property type="entry name" value="sda_alpha"/>
    <property type="match status" value="1"/>
</dbReference>
<comment type="pathway">
    <text evidence="2">Carbohydrate biosynthesis; gluconeogenesis.</text>
</comment>
<dbReference type="GO" id="GO:0051539">
    <property type="term" value="F:4 iron, 4 sulfur cluster binding"/>
    <property type="evidence" value="ECO:0007669"/>
    <property type="project" value="UniProtKB-UniRule"/>
</dbReference>
<dbReference type="EMBL" id="PNIL01000038">
    <property type="protein sequence ID" value="PMP67699.1"/>
    <property type="molecule type" value="Genomic_DNA"/>
</dbReference>
<name>A0A2J6WEN9_9BACT</name>
<organism evidence="13 14">
    <name type="scientific">Caldisericum exile</name>
    <dbReference type="NCBI Taxonomy" id="693075"/>
    <lineage>
        <taxon>Bacteria</taxon>
        <taxon>Pseudomonadati</taxon>
        <taxon>Caldisericota/Cryosericota group</taxon>
        <taxon>Caldisericota</taxon>
        <taxon>Caldisericia</taxon>
        <taxon>Caldisericales</taxon>
        <taxon>Caldisericaceae</taxon>
        <taxon>Caldisericum</taxon>
    </lineage>
</organism>
<keyword evidence="6 11" id="KW-0479">Metal-binding</keyword>
<dbReference type="RefSeq" id="WP_424587036.1">
    <property type="nucleotide sequence ID" value="NZ_JBNARP010000040.1"/>
</dbReference>
<reference evidence="13 14" key="1">
    <citation type="submission" date="2018-01" db="EMBL/GenBank/DDBJ databases">
        <title>Metagenomic assembled genomes from two thermal pools in the Uzon Caldera, Kamchatka, Russia.</title>
        <authorList>
            <person name="Wilkins L."/>
            <person name="Ettinger C."/>
        </authorList>
    </citation>
    <scope>NUCLEOTIDE SEQUENCE [LARGE SCALE GENOMIC DNA]</scope>
    <source>
        <strain evidence="13">ZAV-07</strain>
    </source>
</reference>
<evidence type="ECO:0000256" key="8">
    <source>
        <dbReference type="ARBA" id="ARBA00023014"/>
    </source>
</evidence>
<comment type="similarity">
    <text evidence="3 11">Belongs to the iron-sulfur dependent L-serine dehydratase family.</text>
</comment>
<gene>
    <name evidence="13" type="primary">sdaAA</name>
    <name evidence="13" type="ORF">C0189_02650</name>
</gene>
<keyword evidence="9 11" id="KW-0456">Lyase</keyword>
<keyword evidence="7 11" id="KW-0408">Iron</keyword>
<evidence type="ECO:0000256" key="9">
    <source>
        <dbReference type="ARBA" id="ARBA00023239"/>
    </source>
</evidence>
<dbReference type="EC" id="4.3.1.17" evidence="11"/>
<evidence type="ECO:0000313" key="14">
    <source>
        <dbReference type="Proteomes" id="UP000237040"/>
    </source>
</evidence>
<protein>
    <recommendedName>
        <fullName evidence="11">L-serine dehydratase</fullName>
        <ecNumber evidence="11">4.3.1.17</ecNumber>
    </recommendedName>
</protein>
<evidence type="ECO:0000256" key="4">
    <source>
        <dbReference type="ARBA" id="ARBA00022432"/>
    </source>
</evidence>
<dbReference type="PANTHER" id="PTHR30182">
    <property type="entry name" value="L-SERINE DEHYDRATASE"/>
    <property type="match status" value="1"/>
</dbReference>
<evidence type="ECO:0000256" key="7">
    <source>
        <dbReference type="ARBA" id="ARBA00023004"/>
    </source>
</evidence>
<feature type="domain" description="Serine dehydratase-like alpha subunit" evidence="12">
    <location>
        <begin position="19"/>
        <end position="279"/>
    </location>
</feature>
<dbReference type="InterPro" id="IPR051318">
    <property type="entry name" value="Fe-S_L-Ser"/>
</dbReference>
<evidence type="ECO:0000256" key="2">
    <source>
        <dbReference type="ARBA" id="ARBA00004742"/>
    </source>
</evidence>
<evidence type="ECO:0000256" key="1">
    <source>
        <dbReference type="ARBA" id="ARBA00001966"/>
    </source>
</evidence>
<evidence type="ECO:0000256" key="6">
    <source>
        <dbReference type="ARBA" id="ARBA00022723"/>
    </source>
</evidence>
<dbReference type="InterPro" id="IPR004642">
    <property type="entry name" value="Ser_deHydtase_asu"/>
</dbReference>
<dbReference type="GO" id="GO:0046872">
    <property type="term" value="F:metal ion binding"/>
    <property type="evidence" value="ECO:0007669"/>
    <property type="project" value="UniProtKB-KW"/>
</dbReference>
<dbReference type="GO" id="GO:0003941">
    <property type="term" value="F:L-serine ammonia-lyase activity"/>
    <property type="evidence" value="ECO:0007669"/>
    <property type="project" value="UniProtKB-UniRule"/>
</dbReference>
<evidence type="ECO:0000256" key="3">
    <source>
        <dbReference type="ARBA" id="ARBA00008636"/>
    </source>
</evidence>
<sequence length="294" mass="31420">MKIKFKSFAELKEKVSSSGLTLSTFLIHYEAINEGKEEEFVISKMDRTLSAMEESIEKGLKNKNVSKTGFVNGWAYQLKEYINGSNFHLLSPEFTEVILNTLAVSEMNACMGRIVAAPTAGSCGVLPGSLITVAKLKGVDRRKLIEALFVAGGIGEVFQNLASLSGARHGCQAEVGAASSMSAGAIVSLFSDDIDKIESASAFALKNVLGLVCDPIGGFVEIPCIKRNVMGAVNAIASAEMALAGIKTLIPLDEVIIAMKRIGERMPLELRETGEGGLALTETAKRLLQKFKAK</sequence>
<comment type="cofactor">
    <cofactor evidence="1 11">
        <name>[4Fe-4S] cluster</name>
        <dbReference type="ChEBI" id="CHEBI:49883"/>
    </cofactor>
</comment>
<dbReference type="Pfam" id="PF03313">
    <property type="entry name" value="SDH_alpha"/>
    <property type="match status" value="1"/>
</dbReference>
<evidence type="ECO:0000256" key="10">
    <source>
        <dbReference type="ARBA" id="ARBA00049406"/>
    </source>
</evidence>
<comment type="catalytic activity">
    <reaction evidence="10 11">
        <text>L-serine = pyruvate + NH4(+)</text>
        <dbReference type="Rhea" id="RHEA:19169"/>
        <dbReference type="ChEBI" id="CHEBI:15361"/>
        <dbReference type="ChEBI" id="CHEBI:28938"/>
        <dbReference type="ChEBI" id="CHEBI:33384"/>
        <dbReference type="EC" id="4.3.1.17"/>
    </reaction>
</comment>
<dbReference type="InterPro" id="IPR005130">
    <property type="entry name" value="Ser_deHydtase-like_asu"/>
</dbReference>
<comment type="caution">
    <text evidence="13">The sequence shown here is derived from an EMBL/GenBank/DDBJ whole genome shotgun (WGS) entry which is preliminary data.</text>
</comment>
<keyword evidence="5 11" id="KW-0004">4Fe-4S</keyword>
<keyword evidence="4 11" id="KW-0312">Gluconeogenesis</keyword>
<proteinExistence type="inferred from homology"/>
<evidence type="ECO:0000256" key="5">
    <source>
        <dbReference type="ARBA" id="ARBA00022485"/>
    </source>
</evidence>
<keyword evidence="8 11" id="KW-0411">Iron-sulfur</keyword>
<dbReference type="AlphaFoldDB" id="A0A2J6WEN9"/>
<evidence type="ECO:0000313" key="13">
    <source>
        <dbReference type="EMBL" id="PMP67699.1"/>
    </source>
</evidence>
<accession>A0A2J6WEN9</accession>
<dbReference type="Proteomes" id="UP000237040">
    <property type="component" value="Unassembled WGS sequence"/>
</dbReference>
<evidence type="ECO:0000256" key="11">
    <source>
        <dbReference type="RuleBase" id="RU366059"/>
    </source>
</evidence>
<evidence type="ECO:0000259" key="12">
    <source>
        <dbReference type="Pfam" id="PF03313"/>
    </source>
</evidence>